<dbReference type="GO" id="GO:0016740">
    <property type="term" value="F:transferase activity"/>
    <property type="evidence" value="ECO:0007669"/>
    <property type="project" value="UniProtKB-KW"/>
</dbReference>
<dbReference type="Proteomes" id="UP000236726">
    <property type="component" value="Unassembled WGS sequence"/>
</dbReference>
<evidence type="ECO:0000313" key="3">
    <source>
        <dbReference type="Proteomes" id="UP000236726"/>
    </source>
</evidence>
<dbReference type="PROSITE" id="PS51664">
    <property type="entry name" value="YCAO"/>
    <property type="match status" value="1"/>
</dbReference>
<dbReference type="AlphaFoldDB" id="A0A1H5SID2"/>
<dbReference type="PANTHER" id="PTHR37809:SF1">
    <property type="entry name" value="RIBOSOMAL PROTEIN S12 METHYLTHIOTRANSFERASE ACCESSORY FACTOR YCAO"/>
    <property type="match status" value="1"/>
</dbReference>
<keyword evidence="2" id="KW-0689">Ribosomal protein</keyword>
<organism evidence="2 3">
    <name type="scientific">Lachnospira multipara</name>
    <dbReference type="NCBI Taxonomy" id="28051"/>
    <lineage>
        <taxon>Bacteria</taxon>
        <taxon>Bacillati</taxon>
        <taxon>Bacillota</taxon>
        <taxon>Clostridia</taxon>
        <taxon>Lachnospirales</taxon>
        <taxon>Lachnospiraceae</taxon>
        <taxon>Lachnospira</taxon>
    </lineage>
</organism>
<keyword evidence="3" id="KW-1185">Reference proteome</keyword>
<dbReference type="EMBL" id="FNUL01000002">
    <property type="protein sequence ID" value="SEF49561.1"/>
    <property type="molecule type" value="Genomic_DNA"/>
</dbReference>
<dbReference type="Gene3D" id="3.30.160.660">
    <property type="match status" value="1"/>
</dbReference>
<proteinExistence type="predicted"/>
<feature type="domain" description="YcaO" evidence="1">
    <location>
        <begin position="62"/>
        <end position="404"/>
    </location>
</feature>
<dbReference type="PANTHER" id="PTHR37809">
    <property type="entry name" value="RIBOSOMAL PROTEIN S12 METHYLTHIOTRANSFERASE ACCESSORY FACTOR YCAO"/>
    <property type="match status" value="1"/>
</dbReference>
<dbReference type="Pfam" id="PF02624">
    <property type="entry name" value="YcaO"/>
    <property type="match status" value="1"/>
</dbReference>
<evidence type="ECO:0000313" key="2">
    <source>
        <dbReference type="EMBL" id="SEF49561.1"/>
    </source>
</evidence>
<dbReference type="GO" id="GO:0005840">
    <property type="term" value="C:ribosome"/>
    <property type="evidence" value="ECO:0007669"/>
    <property type="project" value="UniProtKB-KW"/>
</dbReference>
<name>A0A1H5SID2_9FIRM</name>
<evidence type="ECO:0000259" key="1">
    <source>
        <dbReference type="PROSITE" id="PS51664"/>
    </source>
</evidence>
<protein>
    <submittedName>
        <fullName evidence="2">Ribosomal protein S12 methylthiotransferase accessory factor</fullName>
    </submittedName>
</protein>
<sequence>MKTVEERLHYKDKSPIETVNEIRSILSKNGFEVCEEWREPDEYIGTYTVRVTLKGTTVGSNGKGVNKEYARASGYAELIERLQNDILLNDCTFGREDGIDFNVEPDEKIMSAKEIIKENNSFVKLYLKENKMEKMPNAIKIRHFKNVHRIDYMRTGKEDQYLTTPFYSLKEKRIVNLPTFAYKCCYGSNGMSAGNTKEEALTQGLSEIIERYVLFLTFKDNISFPDIPLSYLDRYPYIKDMYMQLSNVKGYRFALKDCSLGGKYPVAALLCIENDTGKFGIKFGCHPDFGIAMERTFTEATQGRKIFEYADCSILDFFNEEVYTTENLANTCKVGNGFYPYQMFEKNSTYEFTPMIDVSEKSNKEILHEMLESICKDGYDVLVRDVSFMGFPSYHIIIPGMSEIKKCKDELFRIHNTQCYIMRKLTDINSIDEEDCSYITSLIRHYVNSFLENDIHKLFINAESDFVFPGENVYSSTLLLAAMCNVFSKEYDKASYFMKCLLKTAQVNGVDMKNDEVKKYIAMRYYLDGMINIGDHKEVIDYLKQFFDKSIVSYLEDLFSEPRLILRKMYGNINKNKSNISVLKHVAKVNIEKAKMNNIIDQTKLAAIH</sequence>
<reference evidence="2 3" key="1">
    <citation type="submission" date="2016-10" db="EMBL/GenBank/DDBJ databases">
        <authorList>
            <person name="de Groot N.N."/>
        </authorList>
    </citation>
    <scope>NUCLEOTIDE SEQUENCE [LARGE SCALE GENOMIC DNA]</scope>
    <source>
        <strain evidence="2 3">D15d</strain>
    </source>
</reference>
<dbReference type="RefSeq" id="WP_103952254.1">
    <property type="nucleotide sequence ID" value="NZ_FNUL01000002.1"/>
</dbReference>
<keyword evidence="2" id="KW-0808">Transferase</keyword>
<gene>
    <name evidence="2" type="ORF">SAMN05216537_102225</name>
</gene>
<dbReference type="Gene3D" id="3.30.1330.230">
    <property type="match status" value="1"/>
</dbReference>
<dbReference type="InterPro" id="IPR003776">
    <property type="entry name" value="YcaO-like_dom"/>
</dbReference>
<accession>A0A1H5SID2</accession>
<keyword evidence="2" id="KW-0687">Ribonucleoprotein</keyword>
<dbReference type="NCBIfam" id="TIGR00702">
    <property type="entry name" value="YcaO-type kinase domain"/>
    <property type="match status" value="1"/>
</dbReference>
<dbReference type="Gene3D" id="3.30.40.250">
    <property type="match status" value="1"/>
</dbReference>